<organism evidence="1 2">
    <name type="scientific">Vibrio splendidus</name>
    <dbReference type="NCBI Taxonomy" id="29497"/>
    <lineage>
        <taxon>Bacteria</taxon>
        <taxon>Pseudomonadati</taxon>
        <taxon>Pseudomonadota</taxon>
        <taxon>Gammaproteobacteria</taxon>
        <taxon>Vibrionales</taxon>
        <taxon>Vibrionaceae</taxon>
        <taxon>Vibrio</taxon>
    </lineage>
</organism>
<name>A0A2T5DXH1_VIBSP</name>
<dbReference type="Proteomes" id="UP000244080">
    <property type="component" value="Unassembled WGS sequence"/>
</dbReference>
<dbReference type="Gene3D" id="1.10.10.10">
    <property type="entry name" value="Winged helix-like DNA-binding domain superfamily/Winged helix DNA-binding domain"/>
    <property type="match status" value="1"/>
</dbReference>
<sequence>MKNHAGPPLLTRAEFASAFRLTNRTITNMVRDGMPIAGGIGTKNDPHCFDLYDSVLWMLNREAVKRTGKRVFTGFNYE</sequence>
<comment type="caution">
    <text evidence="1">The sequence shown here is derived from an EMBL/GenBank/DDBJ whole genome shotgun (WGS) entry which is preliminary data.</text>
</comment>
<evidence type="ECO:0000313" key="1">
    <source>
        <dbReference type="EMBL" id="PTP11773.1"/>
    </source>
</evidence>
<proteinExistence type="predicted"/>
<gene>
    <name evidence="1" type="ORF">CWO36_24135</name>
</gene>
<reference evidence="1 2" key="1">
    <citation type="submission" date="2017-11" db="EMBL/GenBank/DDBJ databases">
        <title>Population delineation of vibrios coincides with oyster pathogenicity.</title>
        <authorList>
            <person name="Bruto M."/>
            <person name="Labreuche Y."/>
            <person name="James A."/>
            <person name="Piel D."/>
            <person name="Chenivesse S."/>
            <person name="Petton B."/>
            <person name="Polz M.F."/>
            <person name="Le Roux F."/>
        </authorList>
    </citation>
    <scope>NUCLEOTIDE SEQUENCE [LARGE SCALE GENOMIC DNA]</scope>
    <source>
        <strain evidence="1 2">1F_55</strain>
    </source>
</reference>
<protein>
    <recommendedName>
        <fullName evidence="3">DNA-binding protein</fullName>
    </recommendedName>
</protein>
<evidence type="ECO:0000313" key="2">
    <source>
        <dbReference type="Proteomes" id="UP000244080"/>
    </source>
</evidence>
<dbReference type="InterPro" id="IPR036388">
    <property type="entry name" value="WH-like_DNA-bd_sf"/>
</dbReference>
<dbReference type="EMBL" id="PIGA01000068">
    <property type="protein sequence ID" value="PTP11773.1"/>
    <property type="molecule type" value="Genomic_DNA"/>
</dbReference>
<accession>A0A2T5DXH1</accession>
<dbReference type="AlphaFoldDB" id="A0A2T5DXH1"/>
<evidence type="ECO:0008006" key="3">
    <source>
        <dbReference type="Google" id="ProtNLM"/>
    </source>
</evidence>
<dbReference type="RefSeq" id="WP_017085707.1">
    <property type="nucleotide sequence ID" value="NZ_CAWNZY010000082.1"/>
</dbReference>